<sequence>MSASPTEEGLWDEQADDWAELQEAQCAPLFAAALAALGAGPGTTLLDVGCGSGVALRQAADRGAAVSGLDFSAGLIGLARRRVPEAAGLHVGGMDRLPFEDASFDAVTSFNALRYAGDPAATVAEFARVTRGGGAVCVGGWGEPPECETTGFLFAVVMALPELPQGSGADAPNTPEQIRGVMRGAGLEPAETAKVPCPFVYRDVEAAWRALGSTGLLRFAVDRLGEPAVRDLFDAHFRPAVLPDGTVRQENVFEYSIARTPA</sequence>
<proteinExistence type="predicted"/>
<evidence type="ECO:0000313" key="2">
    <source>
        <dbReference type="EMBL" id="QXJ21840.1"/>
    </source>
</evidence>
<dbReference type="EMBL" id="CP059572">
    <property type="protein sequence ID" value="QXJ21840.1"/>
    <property type="molecule type" value="Genomic_DNA"/>
</dbReference>
<dbReference type="GO" id="GO:0032259">
    <property type="term" value="P:methylation"/>
    <property type="evidence" value="ECO:0007669"/>
    <property type="project" value="UniProtKB-KW"/>
</dbReference>
<organism evidence="2 3">
    <name type="scientific">Actinomadura graeca</name>
    <dbReference type="NCBI Taxonomy" id="2750812"/>
    <lineage>
        <taxon>Bacteria</taxon>
        <taxon>Bacillati</taxon>
        <taxon>Actinomycetota</taxon>
        <taxon>Actinomycetes</taxon>
        <taxon>Streptosporangiales</taxon>
        <taxon>Thermomonosporaceae</taxon>
        <taxon>Actinomadura</taxon>
    </lineage>
</organism>
<protein>
    <submittedName>
        <fullName evidence="2">Methyltransferase domain-containing protein</fullName>
    </submittedName>
</protein>
<evidence type="ECO:0000313" key="3">
    <source>
        <dbReference type="Proteomes" id="UP001049518"/>
    </source>
</evidence>
<accession>A0ABX8QSY6</accession>
<gene>
    <name evidence="2" type="ORF">AGRA3207_002741</name>
</gene>
<reference evidence="2" key="1">
    <citation type="submission" date="2020-07" db="EMBL/GenBank/DDBJ databases">
        <authorList>
            <person name="Tarantini F.S."/>
            <person name="Hong K.W."/>
            <person name="Chan K.G."/>
        </authorList>
    </citation>
    <scope>NUCLEOTIDE SEQUENCE</scope>
    <source>
        <strain evidence="2">32-07</strain>
    </source>
</reference>
<name>A0ABX8QSY6_9ACTN</name>
<keyword evidence="3" id="KW-1185">Reference proteome</keyword>
<dbReference type="InterPro" id="IPR013216">
    <property type="entry name" value="Methyltransf_11"/>
</dbReference>
<dbReference type="Gene3D" id="3.40.50.150">
    <property type="entry name" value="Vaccinia Virus protein VP39"/>
    <property type="match status" value="1"/>
</dbReference>
<dbReference type="GO" id="GO:0008168">
    <property type="term" value="F:methyltransferase activity"/>
    <property type="evidence" value="ECO:0007669"/>
    <property type="project" value="UniProtKB-KW"/>
</dbReference>
<dbReference type="RefSeq" id="WP_231335019.1">
    <property type="nucleotide sequence ID" value="NZ_CP059572.1"/>
</dbReference>
<dbReference type="InterPro" id="IPR029063">
    <property type="entry name" value="SAM-dependent_MTases_sf"/>
</dbReference>
<dbReference type="Pfam" id="PF08241">
    <property type="entry name" value="Methyltransf_11"/>
    <property type="match status" value="1"/>
</dbReference>
<feature type="domain" description="Methyltransferase type 11" evidence="1">
    <location>
        <begin position="46"/>
        <end position="137"/>
    </location>
</feature>
<dbReference type="SUPFAM" id="SSF53335">
    <property type="entry name" value="S-adenosyl-L-methionine-dependent methyltransferases"/>
    <property type="match status" value="1"/>
</dbReference>
<dbReference type="PANTHER" id="PTHR43591">
    <property type="entry name" value="METHYLTRANSFERASE"/>
    <property type="match status" value="1"/>
</dbReference>
<dbReference type="PANTHER" id="PTHR43591:SF24">
    <property type="entry name" value="2-METHOXY-6-POLYPRENYL-1,4-BENZOQUINOL METHYLASE, MITOCHONDRIAL"/>
    <property type="match status" value="1"/>
</dbReference>
<keyword evidence="2" id="KW-0808">Transferase</keyword>
<dbReference type="CDD" id="cd02440">
    <property type="entry name" value="AdoMet_MTases"/>
    <property type="match status" value="1"/>
</dbReference>
<dbReference type="Proteomes" id="UP001049518">
    <property type="component" value="Chromosome"/>
</dbReference>
<evidence type="ECO:0000259" key="1">
    <source>
        <dbReference type="Pfam" id="PF08241"/>
    </source>
</evidence>
<keyword evidence="2" id="KW-0489">Methyltransferase</keyword>